<accession>A0A243RR05</accession>
<dbReference type="InterPro" id="IPR050763">
    <property type="entry name" value="ABC_transporter_ATP-binding"/>
</dbReference>
<dbReference type="Proteomes" id="UP000194761">
    <property type="component" value="Unassembled WGS sequence"/>
</dbReference>
<dbReference type="Gene3D" id="3.40.50.300">
    <property type="entry name" value="P-loop containing nucleotide triphosphate hydrolases"/>
    <property type="match status" value="1"/>
</dbReference>
<organism evidence="8 9">
    <name type="scientific">Streptosporangium minutum</name>
    <dbReference type="NCBI Taxonomy" id="569862"/>
    <lineage>
        <taxon>Bacteria</taxon>
        <taxon>Bacillati</taxon>
        <taxon>Actinomycetota</taxon>
        <taxon>Actinomycetes</taxon>
        <taxon>Streptosporangiales</taxon>
        <taxon>Streptosporangiaceae</taxon>
        <taxon>Streptosporangium</taxon>
    </lineage>
</organism>
<dbReference type="Pfam" id="PF00005">
    <property type="entry name" value="ABC_tran"/>
    <property type="match status" value="1"/>
</dbReference>
<dbReference type="InterPro" id="IPR027417">
    <property type="entry name" value="P-loop_NTPase"/>
</dbReference>
<feature type="transmembrane region" description="Helical" evidence="6">
    <location>
        <begin position="203"/>
        <end position="228"/>
    </location>
</feature>
<evidence type="ECO:0000313" key="9">
    <source>
        <dbReference type="Proteomes" id="UP000194761"/>
    </source>
</evidence>
<keyword evidence="3" id="KW-0547">Nucleotide-binding</keyword>
<evidence type="ECO:0000256" key="3">
    <source>
        <dbReference type="ARBA" id="ARBA00022741"/>
    </source>
</evidence>
<proteinExistence type="predicted"/>
<keyword evidence="2" id="KW-0813">Transport</keyword>
<name>A0A243RR05_9ACTN</name>
<gene>
    <name evidence="8" type="ORF">CA984_11260</name>
</gene>
<feature type="transmembrane region" description="Helical" evidence="6">
    <location>
        <begin position="240"/>
        <end position="267"/>
    </location>
</feature>
<dbReference type="GO" id="GO:0016887">
    <property type="term" value="F:ATP hydrolysis activity"/>
    <property type="evidence" value="ECO:0007669"/>
    <property type="project" value="InterPro"/>
</dbReference>
<keyword evidence="5" id="KW-0046">Antibiotic resistance</keyword>
<dbReference type="SUPFAM" id="SSF52540">
    <property type="entry name" value="P-loop containing nucleoside triphosphate hydrolases"/>
    <property type="match status" value="1"/>
</dbReference>
<sequence length="329" mass="34585">MEIEALTKVYGSAQVRAVDEVSLHIPAGTVFGFLGPNGAGKTTTIKMLAGLLTPTSGHVRLGGFDAARQRPAAMAQFGAVLEGSRNVYWSLSAWQNLMYYLLIVLFMGRGQLRADLLLPVLLGMVALTFIHEQVNRVFWSYLGDIQSGVLEQTYLTPLPSAASILGRQGAAVISALPTALAVLATGATAVTVQGGQVPFDMQVIVPLAAIAVGTCGLALILSGLTLVFKRIEIITQLSVAVYAIAGGTLVPLAAMPDAIALISRLVVPIAPGIEAMRDILLGGHSLFALPTGWGVGWLLAQPLLIAAAGVVAFNRLERLARHRGTLGRY</sequence>
<dbReference type="PANTHER" id="PTHR42711">
    <property type="entry name" value="ABC TRANSPORTER ATP-BINDING PROTEIN"/>
    <property type="match status" value="1"/>
</dbReference>
<keyword evidence="9" id="KW-1185">Reference proteome</keyword>
<keyword evidence="6" id="KW-0812">Transmembrane</keyword>
<protein>
    <submittedName>
        <fullName evidence="8">ABC transporter</fullName>
    </submittedName>
</protein>
<evidence type="ECO:0000256" key="5">
    <source>
        <dbReference type="ARBA" id="ARBA00023251"/>
    </source>
</evidence>
<dbReference type="AlphaFoldDB" id="A0A243RR05"/>
<dbReference type="InterPro" id="IPR003439">
    <property type="entry name" value="ABC_transporter-like_ATP-bd"/>
</dbReference>
<evidence type="ECO:0000256" key="6">
    <source>
        <dbReference type="SAM" id="Phobius"/>
    </source>
</evidence>
<evidence type="ECO:0000313" key="8">
    <source>
        <dbReference type="EMBL" id="OUC97424.1"/>
    </source>
</evidence>
<feature type="domain" description="ABC transporter" evidence="7">
    <location>
        <begin position="1"/>
        <end position="271"/>
    </location>
</feature>
<keyword evidence="4" id="KW-0067">ATP-binding</keyword>
<keyword evidence="6" id="KW-1133">Transmembrane helix</keyword>
<feature type="transmembrane region" description="Helical" evidence="6">
    <location>
        <begin position="287"/>
        <end position="313"/>
    </location>
</feature>
<dbReference type="GO" id="GO:0005886">
    <property type="term" value="C:plasma membrane"/>
    <property type="evidence" value="ECO:0007669"/>
    <property type="project" value="UniProtKB-SubCell"/>
</dbReference>
<dbReference type="EMBL" id="NGFP01000038">
    <property type="protein sequence ID" value="OUC97424.1"/>
    <property type="molecule type" value="Genomic_DNA"/>
</dbReference>
<evidence type="ECO:0000256" key="2">
    <source>
        <dbReference type="ARBA" id="ARBA00022448"/>
    </source>
</evidence>
<evidence type="ECO:0000256" key="1">
    <source>
        <dbReference type="ARBA" id="ARBA00004202"/>
    </source>
</evidence>
<comment type="subcellular location">
    <subcellularLocation>
        <location evidence="1">Cell membrane</location>
        <topology evidence="1">Peripheral membrane protein</topology>
    </subcellularLocation>
</comment>
<comment type="caution">
    <text evidence="8">The sequence shown here is derived from an EMBL/GenBank/DDBJ whole genome shotgun (WGS) entry which is preliminary data.</text>
</comment>
<dbReference type="GO" id="GO:0005524">
    <property type="term" value="F:ATP binding"/>
    <property type="evidence" value="ECO:0007669"/>
    <property type="project" value="UniProtKB-KW"/>
</dbReference>
<reference evidence="8 9" key="1">
    <citation type="submission" date="2017-05" db="EMBL/GenBank/DDBJ databases">
        <title>Biotechnological potential of actinobacteria isolated from South African environments.</title>
        <authorList>
            <person name="Le Roes-Hill M."/>
            <person name="Prins A."/>
            <person name="Durrell K.A."/>
        </authorList>
    </citation>
    <scope>NUCLEOTIDE SEQUENCE [LARGE SCALE GENOMIC DNA]</scope>
    <source>
        <strain evidence="8">M26</strain>
    </source>
</reference>
<dbReference type="PANTHER" id="PTHR42711:SF1">
    <property type="entry name" value="ABC-TRANSPORT PROTEIN, ATP-BINDING COMPONENT"/>
    <property type="match status" value="1"/>
</dbReference>
<evidence type="ECO:0000259" key="7">
    <source>
        <dbReference type="PROSITE" id="PS50893"/>
    </source>
</evidence>
<evidence type="ECO:0000256" key="4">
    <source>
        <dbReference type="ARBA" id="ARBA00022840"/>
    </source>
</evidence>
<dbReference type="PROSITE" id="PS50893">
    <property type="entry name" value="ABC_TRANSPORTER_2"/>
    <property type="match status" value="1"/>
</dbReference>
<dbReference type="GO" id="GO:0046677">
    <property type="term" value="P:response to antibiotic"/>
    <property type="evidence" value="ECO:0007669"/>
    <property type="project" value="UniProtKB-KW"/>
</dbReference>
<keyword evidence="6" id="KW-0472">Membrane</keyword>